<feature type="transmembrane region" description="Helical" evidence="1">
    <location>
        <begin position="107"/>
        <end position="130"/>
    </location>
</feature>
<feature type="transmembrane region" description="Helical" evidence="1">
    <location>
        <begin position="36"/>
        <end position="57"/>
    </location>
</feature>
<evidence type="ECO:0000256" key="1">
    <source>
        <dbReference type="SAM" id="Phobius"/>
    </source>
</evidence>
<dbReference type="AlphaFoldDB" id="C0QM16"/>
<keyword evidence="1" id="KW-0472">Membrane</keyword>
<dbReference type="OrthoDB" id="5419787at2"/>
<protein>
    <recommendedName>
        <fullName evidence="4">DUF106 domain-containing protein</fullName>
    </recommendedName>
</protein>
<name>C0QM16_DESAH</name>
<gene>
    <name evidence="2" type="ordered locus">HRM2_12100</name>
</gene>
<proteinExistence type="predicted"/>
<evidence type="ECO:0000313" key="3">
    <source>
        <dbReference type="Proteomes" id="UP000000442"/>
    </source>
</evidence>
<dbReference type="STRING" id="177437.HRM2_12100"/>
<dbReference type="KEGG" id="dat:HRM2_12100"/>
<dbReference type="Proteomes" id="UP000000442">
    <property type="component" value="Chromosome"/>
</dbReference>
<dbReference type="HOGENOM" id="CLU_1324645_0_0_7"/>
<organism evidence="2 3">
    <name type="scientific">Desulforapulum autotrophicum (strain ATCC 43914 / DSM 3382 / VKM B-1955 / HRM2)</name>
    <name type="common">Desulfobacterium autotrophicum</name>
    <dbReference type="NCBI Taxonomy" id="177437"/>
    <lineage>
        <taxon>Bacteria</taxon>
        <taxon>Pseudomonadati</taxon>
        <taxon>Thermodesulfobacteriota</taxon>
        <taxon>Desulfobacteria</taxon>
        <taxon>Desulfobacterales</taxon>
        <taxon>Desulfobacteraceae</taxon>
        <taxon>Desulforapulum</taxon>
    </lineage>
</organism>
<dbReference type="RefSeq" id="WP_015903111.1">
    <property type="nucleotide sequence ID" value="NC_012108.1"/>
</dbReference>
<feature type="transmembrane region" description="Helical" evidence="1">
    <location>
        <begin position="159"/>
        <end position="180"/>
    </location>
</feature>
<evidence type="ECO:0000313" key="2">
    <source>
        <dbReference type="EMBL" id="ACN14322.1"/>
    </source>
</evidence>
<dbReference type="eggNOG" id="ENOG5032R8I">
    <property type="taxonomic scope" value="Bacteria"/>
</dbReference>
<evidence type="ECO:0008006" key="4">
    <source>
        <dbReference type="Google" id="ProtNLM"/>
    </source>
</evidence>
<keyword evidence="1" id="KW-0812">Transmembrane</keyword>
<accession>C0QM16</accession>
<keyword evidence="3" id="KW-1185">Reference proteome</keyword>
<dbReference type="EMBL" id="CP001087">
    <property type="protein sequence ID" value="ACN14322.1"/>
    <property type="molecule type" value="Genomic_DNA"/>
</dbReference>
<reference evidence="2 3" key="1">
    <citation type="journal article" date="2009" name="Environ. Microbiol.">
        <title>Genome sequence of Desulfobacterium autotrophicum HRM2, a marine sulfate reducer oxidizing organic carbon completely to carbon dioxide.</title>
        <authorList>
            <person name="Strittmatter A.W."/>
            <person name="Liesegang H."/>
            <person name="Rabus R."/>
            <person name="Decker I."/>
            <person name="Amann J."/>
            <person name="Andres S."/>
            <person name="Henne A."/>
            <person name="Fricke W.F."/>
            <person name="Martinez-Arias R."/>
            <person name="Bartels D."/>
            <person name="Goesmann A."/>
            <person name="Krause L."/>
            <person name="Puehler A."/>
            <person name="Klenk H.P."/>
            <person name="Richter M."/>
            <person name="Schuler M."/>
            <person name="Gloeckner F.O."/>
            <person name="Meyerdierks A."/>
            <person name="Gottschalk G."/>
            <person name="Amann R."/>
        </authorList>
    </citation>
    <scope>NUCLEOTIDE SEQUENCE [LARGE SCALE GENOMIC DNA]</scope>
    <source>
        <strain evidence="3">ATCC 43914 / DSM 3382 / HRM2</strain>
    </source>
</reference>
<keyword evidence="1" id="KW-1133">Transmembrane helix</keyword>
<sequence>MDAFLDTLWDQILILSLKTAALLDILLSPLSFLGPVVIIFLLALAAVGVSAFLSAVYSTKRHQHLEKEFKYWFDLRQEATNHPETDKGKAMAKNIDQAKLNRAYYDYFFEGLMKSLLTTWLPIFTILAYVNLSYNPEALGKKFGSETLFVIGTLKASAIFWYVVSLVVSFVIVGITKHLYKKRKP</sequence>